<gene>
    <name evidence="1" type="ORF">M5X12_19805</name>
</gene>
<dbReference type="Gene3D" id="2.70.70.10">
    <property type="entry name" value="Glucose Permease (Domain IIA)"/>
    <property type="match status" value="1"/>
</dbReference>
<sequence>MTINWGEYGFRVTSPYGYRSDPFNGGTVFHTDIDIVKSHKAPICAFVAGEVVHAREGQAGTGSRPSVFRGDWLFFTCNIS</sequence>
<organism evidence="1 2">
    <name type="scientific">Paenibacillus alvei</name>
    <name type="common">Bacillus alvei</name>
    <dbReference type="NCBI Taxonomy" id="44250"/>
    <lineage>
        <taxon>Bacteria</taxon>
        <taxon>Bacillati</taxon>
        <taxon>Bacillota</taxon>
        <taxon>Bacilli</taxon>
        <taxon>Bacillales</taxon>
        <taxon>Paenibacillaceae</taxon>
        <taxon>Paenibacillus</taxon>
    </lineage>
</organism>
<dbReference type="EMBL" id="JAMDNP010000043">
    <property type="protein sequence ID" value="MCY9762783.1"/>
    <property type="molecule type" value="Genomic_DNA"/>
</dbReference>
<dbReference type="Proteomes" id="UP001527181">
    <property type="component" value="Unassembled WGS sequence"/>
</dbReference>
<dbReference type="RefSeq" id="WP_005550486.1">
    <property type="nucleotide sequence ID" value="NZ_JAMDLX010000067.1"/>
</dbReference>
<proteinExistence type="predicted"/>
<dbReference type="GeneID" id="94491402"/>
<dbReference type="InterPro" id="IPR011055">
    <property type="entry name" value="Dup_hybrid_motif"/>
</dbReference>
<dbReference type="SUPFAM" id="SSF51261">
    <property type="entry name" value="Duplicated hybrid motif"/>
    <property type="match status" value="1"/>
</dbReference>
<evidence type="ECO:0000313" key="2">
    <source>
        <dbReference type="Proteomes" id="UP001527181"/>
    </source>
</evidence>
<keyword evidence="2" id="KW-1185">Reference proteome</keyword>
<comment type="caution">
    <text evidence="1">The sequence shown here is derived from an EMBL/GenBank/DDBJ whole genome shotgun (WGS) entry which is preliminary data.</text>
</comment>
<reference evidence="1 2" key="1">
    <citation type="submission" date="2022-05" db="EMBL/GenBank/DDBJ databases">
        <title>Genome Sequencing of Bee-Associated Microbes.</title>
        <authorList>
            <person name="Dunlap C."/>
        </authorList>
    </citation>
    <scope>NUCLEOTIDE SEQUENCE [LARGE SCALE GENOMIC DNA]</scope>
    <source>
        <strain evidence="1 2">NRRL B-04010</strain>
    </source>
</reference>
<protein>
    <submittedName>
        <fullName evidence="1">Uncharacterized protein</fullName>
    </submittedName>
</protein>
<evidence type="ECO:0000313" key="1">
    <source>
        <dbReference type="EMBL" id="MCY9762783.1"/>
    </source>
</evidence>
<accession>A0ABT4H1F6</accession>
<name>A0ABT4H1F6_PAEAL</name>